<feature type="domain" description="tRNA pseudouridine synthase II TruB subfamily 1 C-terminal" evidence="1">
    <location>
        <begin position="46"/>
        <end position="90"/>
    </location>
</feature>
<dbReference type="GO" id="GO:0009982">
    <property type="term" value="F:pseudouridine synthase activity"/>
    <property type="evidence" value="ECO:0007669"/>
    <property type="project" value="InterPro"/>
</dbReference>
<evidence type="ECO:0000313" key="2">
    <source>
        <dbReference type="EMBL" id="CAA9561919.1"/>
    </source>
</evidence>
<sequence>MRTWTGPFRIEEAWTIVDLEAALADDPGYEWASISIHPDTIVQGWPAIVLTDRDRAGWLQGRAVSGPPMDDGIGVRTYDTAGNWLGIGHGSALGTRPWKVVGNDGT</sequence>
<evidence type="ECO:0000259" key="1">
    <source>
        <dbReference type="Pfam" id="PF09157"/>
    </source>
</evidence>
<dbReference type="GO" id="GO:0003723">
    <property type="term" value="F:RNA binding"/>
    <property type="evidence" value="ECO:0007669"/>
    <property type="project" value="InterPro"/>
</dbReference>
<dbReference type="InterPro" id="IPR015240">
    <property type="entry name" value="tRNA_sdUridine_synth_fam1_C"/>
</dbReference>
<dbReference type="Pfam" id="PF09157">
    <property type="entry name" value="TruB-C_2"/>
    <property type="match status" value="1"/>
</dbReference>
<protein>
    <recommendedName>
        <fullName evidence="1">tRNA pseudouridine synthase II TruB subfamily 1 C-terminal domain-containing protein</fullName>
    </recommendedName>
</protein>
<accession>A0A6J4V0I9</accession>
<dbReference type="GO" id="GO:0001522">
    <property type="term" value="P:pseudouridine synthesis"/>
    <property type="evidence" value="ECO:0007669"/>
    <property type="project" value="InterPro"/>
</dbReference>
<proteinExistence type="predicted"/>
<organism evidence="2">
    <name type="scientific">uncultured Thermomicrobiales bacterium</name>
    <dbReference type="NCBI Taxonomy" id="1645740"/>
    <lineage>
        <taxon>Bacteria</taxon>
        <taxon>Pseudomonadati</taxon>
        <taxon>Thermomicrobiota</taxon>
        <taxon>Thermomicrobia</taxon>
        <taxon>Thermomicrobiales</taxon>
        <taxon>environmental samples</taxon>
    </lineage>
</organism>
<dbReference type="EMBL" id="CADCWK010000183">
    <property type="protein sequence ID" value="CAA9561919.1"/>
    <property type="molecule type" value="Genomic_DNA"/>
</dbReference>
<reference evidence="2" key="1">
    <citation type="submission" date="2020-02" db="EMBL/GenBank/DDBJ databases">
        <authorList>
            <person name="Meier V. D."/>
        </authorList>
    </citation>
    <scope>NUCLEOTIDE SEQUENCE</scope>
    <source>
        <strain evidence="2">AVDCRST_MAG33</strain>
    </source>
</reference>
<gene>
    <name evidence="2" type="ORF">AVDCRST_MAG33-1745</name>
</gene>
<name>A0A6J4V0I9_9BACT</name>
<dbReference type="AlphaFoldDB" id="A0A6J4V0I9"/>